<feature type="region of interest" description="Disordered" evidence="1">
    <location>
        <begin position="165"/>
        <end position="204"/>
    </location>
</feature>
<feature type="region of interest" description="Disordered" evidence="1">
    <location>
        <begin position="102"/>
        <end position="134"/>
    </location>
</feature>
<feature type="compositionally biased region" description="Low complexity" evidence="1">
    <location>
        <begin position="186"/>
        <end position="197"/>
    </location>
</feature>
<dbReference type="Proteomes" id="UP000077755">
    <property type="component" value="Chromosome 3"/>
</dbReference>
<dbReference type="PANTHER" id="PTHR33167">
    <property type="entry name" value="TRANSCRIPTION FACTOR, PUTATIVE (DUF863)-RELATED"/>
    <property type="match status" value="1"/>
</dbReference>
<dbReference type="OrthoDB" id="1928288at2759"/>
<dbReference type="PANTHER" id="PTHR33167:SF33">
    <property type="entry name" value="MYB-CC TYPE TRANSCRIPTION FACTOR LHEQLE-CONTAINING DOMAIN-CONTAINING PROTEIN"/>
    <property type="match status" value="1"/>
</dbReference>
<proteinExistence type="predicted"/>
<protein>
    <submittedName>
        <fullName evidence="2">Uncharacterized protein</fullName>
    </submittedName>
</protein>
<evidence type="ECO:0000313" key="2">
    <source>
        <dbReference type="EMBL" id="KZN01165.1"/>
    </source>
</evidence>
<sequence>MLEKVQTEFIKKTMVDQENIFQHQVRELHRLYSVEKRLIKELKTEIKQISLGGSRAGIHIKDPESLYSLAESAREIDQSLGEHSASCSTEILKMPKGFDLQRRAEQEDEMSTGVSATDEVRKKPSTDAPWKSGGDEVDAKFRDIELTLSIGGSIGRKRLESHKSLKLDKPREVQSSSIIKGEELSDSSNTPRSSSSKNNEKGKQIPWFFQDLSLSRT</sequence>
<evidence type="ECO:0000313" key="4">
    <source>
        <dbReference type="Proteomes" id="UP000077755"/>
    </source>
</evidence>
<reference evidence="2" key="1">
    <citation type="journal article" date="2016" name="Nat. Genet.">
        <title>A high-quality carrot genome assembly provides new insights into carotenoid accumulation and asterid genome evolution.</title>
        <authorList>
            <person name="Iorizzo M."/>
            <person name="Ellison S."/>
            <person name="Senalik D."/>
            <person name="Zeng P."/>
            <person name="Satapoomin P."/>
            <person name="Huang J."/>
            <person name="Bowman M."/>
            <person name="Iovene M."/>
            <person name="Sanseverino W."/>
            <person name="Cavagnaro P."/>
            <person name="Yildiz M."/>
            <person name="Macko-Podgorni A."/>
            <person name="Moranska E."/>
            <person name="Grzebelus E."/>
            <person name="Grzebelus D."/>
            <person name="Ashrafi H."/>
            <person name="Zheng Z."/>
            <person name="Cheng S."/>
            <person name="Spooner D."/>
            <person name="Van Deynze A."/>
            <person name="Simon P."/>
        </authorList>
    </citation>
    <scope>NUCLEOTIDE SEQUENCE [LARGE SCALE GENOMIC DNA]</scope>
    <source>
        <tissue evidence="2">Leaf</tissue>
    </source>
</reference>
<name>A0A161WR70_DAUCS</name>
<accession>A0A161WR70</accession>
<dbReference type="OMA" id="MQRHEDI"/>
<keyword evidence="4" id="KW-1185">Reference proteome</keyword>
<gene>
    <name evidence="2" type="ORF">DCAR_009919</name>
    <name evidence="3" type="ORF">DCAR_0311197</name>
</gene>
<dbReference type="Gramene" id="KZN01165">
    <property type="protein sequence ID" value="KZN01165"/>
    <property type="gene ID" value="DCAR_009919"/>
</dbReference>
<dbReference type="KEGG" id="dcr:108213837"/>
<dbReference type="EMBL" id="LNRQ01000003">
    <property type="protein sequence ID" value="KZN01165.1"/>
    <property type="molecule type" value="Genomic_DNA"/>
</dbReference>
<organism evidence="2">
    <name type="scientific">Daucus carota subsp. sativus</name>
    <name type="common">Carrot</name>
    <dbReference type="NCBI Taxonomy" id="79200"/>
    <lineage>
        <taxon>Eukaryota</taxon>
        <taxon>Viridiplantae</taxon>
        <taxon>Streptophyta</taxon>
        <taxon>Embryophyta</taxon>
        <taxon>Tracheophyta</taxon>
        <taxon>Spermatophyta</taxon>
        <taxon>Magnoliopsida</taxon>
        <taxon>eudicotyledons</taxon>
        <taxon>Gunneridae</taxon>
        <taxon>Pentapetalae</taxon>
        <taxon>asterids</taxon>
        <taxon>campanulids</taxon>
        <taxon>Apiales</taxon>
        <taxon>Apiaceae</taxon>
        <taxon>Apioideae</taxon>
        <taxon>Scandiceae</taxon>
        <taxon>Daucinae</taxon>
        <taxon>Daucus</taxon>
        <taxon>Daucus sect. Daucus</taxon>
    </lineage>
</organism>
<reference evidence="3" key="2">
    <citation type="submission" date="2022-03" db="EMBL/GenBank/DDBJ databases">
        <title>Draft title - Genomic analysis of global carrot germplasm unveils the trajectory of domestication and the origin of high carotenoid orange carrot.</title>
        <authorList>
            <person name="Iorizzo M."/>
            <person name="Ellison S."/>
            <person name="Senalik D."/>
            <person name="Macko-Podgorni A."/>
            <person name="Grzebelus D."/>
            <person name="Bostan H."/>
            <person name="Rolling W."/>
            <person name="Curaba J."/>
            <person name="Simon P."/>
        </authorList>
    </citation>
    <scope>NUCLEOTIDE SEQUENCE</scope>
    <source>
        <tissue evidence="3">Leaf</tissue>
    </source>
</reference>
<evidence type="ECO:0000256" key="1">
    <source>
        <dbReference type="SAM" id="MobiDB-lite"/>
    </source>
</evidence>
<dbReference type="AlphaFoldDB" id="A0A161WR70"/>
<dbReference type="EMBL" id="CP093345">
    <property type="protein sequence ID" value="WOG91942.1"/>
    <property type="molecule type" value="Genomic_DNA"/>
</dbReference>
<evidence type="ECO:0000313" key="3">
    <source>
        <dbReference type="EMBL" id="WOG91942.1"/>
    </source>
</evidence>